<proteinExistence type="predicted"/>
<dbReference type="Gene3D" id="1.10.1040.20">
    <property type="entry name" value="ProC-like, C-terminal domain"/>
    <property type="match status" value="1"/>
</dbReference>
<keyword evidence="4" id="KW-1185">Reference proteome</keyword>
<feature type="domain" description="Putative oxidoreductase/dehydrogenase Rossmann-like" evidence="1">
    <location>
        <begin position="9"/>
        <end position="109"/>
    </location>
</feature>
<evidence type="ECO:0000259" key="1">
    <source>
        <dbReference type="Pfam" id="PF10727"/>
    </source>
</evidence>
<dbReference type="InterPro" id="IPR037108">
    <property type="entry name" value="TM1727-like_C_sf"/>
</dbReference>
<dbReference type="InterPro" id="IPR036291">
    <property type="entry name" value="NAD(P)-bd_dom_sf"/>
</dbReference>
<name>A0ABY7LR27_9BACT</name>
<reference evidence="3 4" key="1">
    <citation type="submission" date="2022-12" db="EMBL/GenBank/DDBJ databases">
        <title>Hymenobacter canadensis sp. nov. isolated from lake water of the Cambridge Bay, Canada.</title>
        <authorList>
            <person name="Kim W.H."/>
            <person name="Lee Y.M."/>
        </authorList>
    </citation>
    <scope>NUCLEOTIDE SEQUENCE [LARGE SCALE GENOMIC DNA]</scope>
    <source>
        <strain evidence="3 4">PAMC 29467</strain>
    </source>
</reference>
<feature type="domain" description="DUF2520" evidence="2">
    <location>
        <begin position="136"/>
        <end position="260"/>
    </location>
</feature>
<organism evidence="3 4">
    <name type="scientific">Hymenobacter canadensis</name>
    <dbReference type="NCBI Taxonomy" id="2999067"/>
    <lineage>
        <taxon>Bacteria</taxon>
        <taxon>Pseudomonadati</taxon>
        <taxon>Bacteroidota</taxon>
        <taxon>Cytophagia</taxon>
        <taxon>Cytophagales</taxon>
        <taxon>Hymenobacteraceae</taxon>
        <taxon>Hymenobacter</taxon>
    </lineage>
</organism>
<dbReference type="Pfam" id="PF10728">
    <property type="entry name" value="DUF2520"/>
    <property type="match status" value="1"/>
</dbReference>
<evidence type="ECO:0000259" key="2">
    <source>
        <dbReference type="Pfam" id="PF10728"/>
    </source>
</evidence>
<dbReference type="Proteomes" id="UP001211005">
    <property type="component" value="Chromosome"/>
</dbReference>
<dbReference type="RefSeq" id="WP_269559729.1">
    <property type="nucleotide sequence ID" value="NZ_CP114767.1"/>
</dbReference>
<evidence type="ECO:0000313" key="4">
    <source>
        <dbReference type="Proteomes" id="UP001211005"/>
    </source>
</evidence>
<dbReference type="InterPro" id="IPR018931">
    <property type="entry name" value="DUF2520"/>
</dbReference>
<dbReference type="EMBL" id="CP114767">
    <property type="protein sequence ID" value="WBA41665.1"/>
    <property type="molecule type" value="Genomic_DNA"/>
</dbReference>
<evidence type="ECO:0000313" key="3">
    <source>
        <dbReference type="EMBL" id="WBA41665.1"/>
    </source>
</evidence>
<dbReference type="InterPro" id="IPR019665">
    <property type="entry name" value="OxRdtase/DH_put_Rossmann_dom"/>
</dbReference>
<dbReference type="Gene3D" id="3.40.50.720">
    <property type="entry name" value="NAD(P)-binding Rossmann-like Domain"/>
    <property type="match status" value="1"/>
</dbReference>
<sequence>MIPDPVHPLRVVLLGAGRVASQLAPALHQAGHQLAGVWSRNPATAAALAATVPGTLVLPTPDFAALPPADMYLLAVPDAAIPAVLAQARFQAGALVAHTSGTVPLSIFEDMPDIVGGVFYPLQTFSAGRAVDWRTVPLCVEGATPAAQATLLALAHTLSGSVQAVGTPQRQAIHIAAVFACNFTNHLLGISHALLAQQQLPLALLAPLLHETVEKALAHPPFTMQTGPAARQDVPTLARHQAALAPYPAWLQVYNALTSSIQAQLPAPPANNQGAVVL</sequence>
<dbReference type="SUPFAM" id="SSF48179">
    <property type="entry name" value="6-phosphogluconate dehydrogenase C-terminal domain-like"/>
    <property type="match status" value="1"/>
</dbReference>
<protein>
    <submittedName>
        <fullName evidence="3">DUF2520 domain-containing protein</fullName>
    </submittedName>
</protein>
<dbReference type="PANTHER" id="PTHR40459:SF1">
    <property type="entry name" value="CONSERVED HYPOTHETICAL ALANINE AND LEUCINE RICH PROTEIN"/>
    <property type="match status" value="1"/>
</dbReference>
<dbReference type="SUPFAM" id="SSF51735">
    <property type="entry name" value="NAD(P)-binding Rossmann-fold domains"/>
    <property type="match status" value="1"/>
</dbReference>
<accession>A0ABY7LR27</accession>
<dbReference type="Pfam" id="PF10727">
    <property type="entry name" value="Rossmann-like"/>
    <property type="match status" value="1"/>
</dbReference>
<gene>
    <name evidence="3" type="ORF">O3303_17870</name>
</gene>
<dbReference type="InterPro" id="IPR008927">
    <property type="entry name" value="6-PGluconate_DH-like_C_sf"/>
</dbReference>
<dbReference type="PANTHER" id="PTHR40459">
    <property type="entry name" value="CONSERVED HYPOTHETICAL ALANINE AND LEUCINE RICH PROTEIN"/>
    <property type="match status" value="1"/>
</dbReference>